<dbReference type="InterPro" id="IPR027417">
    <property type="entry name" value="P-loop_NTPase"/>
</dbReference>
<dbReference type="HOGENOM" id="CLU_1721520_0_0_4"/>
<dbReference type="SUPFAM" id="SSF52540">
    <property type="entry name" value="P-loop containing nucleoside triphosphate hydrolases"/>
    <property type="match status" value="1"/>
</dbReference>
<reference evidence="1" key="1">
    <citation type="submission" date="2010-04" db="EMBL/GenBank/DDBJ databases">
        <title>Complete sequence of Thiomonas intermedia K12.</title>
        <authorList>
            <consortium name="US DOE Joint Genome Institute"/>
            <person name="Lucas S."/>
            <person name="Copeland A."/>
            <person name="Lapidus A."/>
            <person name="Cheng J.-F."/>
            <person name="Bruce D."/>
            <person name="Goodwin L."/>
            <person name="Pitluck S."/>
            <person name="Davenport K."/>
            <person name="Detter J.C."/>
            <person name="Han C."/>
            <person name="Tapia R."/>
            <person name="Land M."/>
            <person name="Hauser L."/>
            <person name="Kyrpides N."/>
            <person name="Ovchinnikova G."/>
            <person name="Kerfeld C.A."/>
            <person name="Cannon G.C."/>
            <person name="Heinhorst S."/>
            <person name="Woyke T."/>
        </authorList>
    </citation>
    <scope>NUCLEOTIDE SEQUENCE [LARGE SCALE GENOMIC DNA]</scope>
    <source>
        <strain evidence="1">K12</strain>
    </source>
</reference>
<protein>
    <submittedName>
        <fullName evidence="1">Uncharacterized protein</fullName>
    </submittedName>
</protein>
<dbReference type="Gene3D" id="3.40.50.300">
    <property type="entry name" value="P-loop containing nucleotide triphosphate hydrolases"/>
    <property type="match status" value="1"/>
</dbReference>
<name>D5X218_THIK1</name>
<gene>
    <name evidence="1" type="ordered locus">Tint_1795</name>
</gene>
<dbReference type="EMBL" id="CP002021">
    <property type="protein sequence ID" value="ADG31164.1"/>
    <property type="molecule type" value="Genomic_DNA"/>
</dbReference>
<dbReference type="BioCyc" id="TINT75379:TINT_RS09005-MONOMER"/>
<dbReference type="STRING" id="75379.Tint_1795"/>
<dbReference type="KEGG" id="tin:Tint_1795"/>
<sequence>MAPLRTPQAARVRLSAVLQQALGAHDQWLFDLQGWQDRAQAARRARTSFNAPKPRVPPPLLIQASTGLGKSYQIAQIAAQRQTPLLFLTATKDLRDAFVAAVGQAGGQAQAYSGRAHAPDSRITASVSRTGAVWLNRPVFRGGWLVYSPVDK</sequence>
<proteinExistence type="predicted"/>
<dbReference type="AlphaFoldDB" id="D5X218"/>
<organism evidence="1">
    <name type="scientific">Thiomonas intermedia (strain K12)</name>
    <name type="common">Thiobacillus intermedius</name>
    <dbReference type="NCBI Taxonomy" id="75379"/>
    <lineage>
        <taxon>Bacteria</taxon>
        <taxon>Pseudomonadati</taxon>
        <taxon>Pseudomonadota</taxon>
        <taxon>Betaproteobacteria</taxon>
        <taxon>Burkholderiales</taxon>
        <taxon>Thiomonas</taxon>
    </lineage>
</organism>
<accession>D5X218</accession>
<evidence type="ECO:0000313" key="1">
    <source>
        <dbReference type="EMBL" id="ADG31164.1"/>
    </source>
</evidence>